<protein>
    <submittedName>
        <fullName evidence="1">Uncharacterized protein</fullName>
    </submittedName>
</protein>
<accession>A0A1Y1QRQ8</accession>
<dbReference type="Proteomes" id="UP000192491">
    <property type="component" value="Unassembled WGS sequence"/>
</dbReference>
<dbReference type="AlphaFoldDB" id="A0A1Y1QRQ8"/>
<comment type="caution">
    <text evidence="1">The sequence shown here is derived from an EMBL/GenBank/DDBJ whole genome shotgun (WGS) entry which is preliminary data.</text>
</comment>
<evidence type="ECO:0000313" key="2">
    <source>
        <dbReference type="Proteomes" id="UP000192491"/>
    </source>
</evidence>
<proteinExistence type="predicted"/>
<name>A0A1Y1QRQ8_9GAMM</name>
<sequence length="218" mass="24416">MKHVLMALLCILAIWKGFFSGHGKVTLGAGVAVTEAPYQRELDSALKFQHGVHHITALAEFRLHAKVLSRADYSMDAGSDLVPVDLALGWQNMSDERVLQDIEISQSGRFYWWRTQTFPIPRHEIETESANMHLIPADESVEKAIKRVKQGAIIAIEGYLVNAERPDGGRWESSLSREDSGRGACELVWVKSFQIVKGSNNPSFTKEGAGRIFFDFTR</sequence>
<reference evidence="1 2" key="1">
    <citation type="submission" date="2017-01" db="EMBL/GenBank/DDBJ databases">
        <title>Novel large sulfur bacteria in the metagenomes of groundwater-fed chemosynthetic microbial mats in the Lake Huron basin.</title>
        <authorList>
            <person name="Sharrar A.M."/>
            <person name="Flood B.E."/>
            <person name="Bailey J.V."/>
            <person name="Jones D.S."/>
            <person name="Biddanda B."/>
            <person name="Ruberg S.A."/>
            <person name="Marcus D.N."/>
            <person name="Dick G.J."/>
        </authorList>
    </citation>
    <scope>NUCLEOTIDE SEQUENCE [LARGE SCALE GENOMIC DNA]</scope>
    <source>
        <strain evidence="1">A8</strain>
    </source>
</reference>
<organism evidence="1 2">
    <name type="scientific">Thiothrix lacustris</name>
    <dbReference type="NCBI Taxonomy" id="525917"/>
    <lineage>
        <taxon>Bacteria</taxon>
        <taxon>Pseudomonadati</taxon>
        <taxon>Pseudomonadota</taxon>
        <taxon>Gammaproteobacteria</taxon>
        <taxon>Thiotrichales</taxon>
        <taxon>Thiotrichaceae</taxon>
        <taxon>Thiothrix</taxon>
    </lineage>
</organism>
<gene>
    <name evidence="1" type="ORF">BWK73_15375</name>
</gene>
<dbReference type="EMBL" id="MTEJ01000069">
    <property type="protein sequence ID" value="OQX12274.1"/>
    <property type="molecule type" value="Genomic_DNA"/>
</dbReference>
<evidence type="ECO:0000313" key="1">
    <source>
        <dbReference type="EMBL" id="OQX12274.1"/>
    </source>
</evidence>